<comment type="caution">
    <text evidence="2">The sequence shown here is derived from an EMBL/GenBank/DDBJ whole genome shotgun (WGS) entry which is preliminary data.</text>
</comment>
<accession>A0AAN6DQF8</accession>
<sequence>MRLSVHLYLMPVLLLHTSTCFALPESTGRAQVASAIAPAPTILNGPLMPLRRNYGLFDRPAPPPVHDGGWPKAPQ</sequence>
<proteinExistence type="predicted"/>
<reference evidence="2" key="1">
    <citation type="journal article" date="2022" name="bioRxiv">
        <title>Deciphering the potential niche of two novel black yeast fungi from a biological soil crust based on their genomes, phenotypes, and melanin regulation.</title>
        <authorList>
            <consortium name="DOE Joint Genome Institute"/>
            <person name="Carr E.C."/>
            <person name="Barton Q."/>
            <person name="Grambo S."/>
            <person name="Sullivan M."/>
            <person name="Renfro C.M."/>
            <person name="Kuo A."/>
            <person name="Pangilinan J."/>
            <person name="Lipzen A."/>
            <person name="Keymanesh K."/>
            <person name="Savage E."/>
            <person name="Barry K."/>
            <person name="Grigoriev I.V."/>
            <person name="Riekhof W.R."/>
            <person name="Harris S.S."/>
        </authorList>
    </citation>
    <scope>NUCLEOTIDE SEQUENCE</scope>
    <source>
        <strain evidence="2">JF 03-4F</strain>
    </source>
</reference>
<dbReference type="EMBL" id="MU404358">
    <property type="protein sequence ID" value="KAI1610351.1"/>
    <property type="molecule type" value="Genomic_DNA"/>
</dbReference>
<protein>
    <recommendedName>
        <fullName evidence="4">Secreted protein</fullName>
    </recommendedName>
</protein>
<feature type="signal peptide" evidence="1">
    <location>
        <begin position="1"/>
        <end position="22"/>
    </location>
</feature>
<evidence type="ECO:0000313" key="3">
    <source>
        <dbReference type="Proteomes" id="UP001203852"/>
    </source>
</evidence>
<name>A0AAN6DQF8_9EURO</name>
<gene>
    <name evidence="2" type="ORF">EDD36DRAFT_443926</name>
</gene>
<evidence type="ECO:0000313" key="2">
    <source>
        <dbReference type="EMBL" id="KAI1610351.1"/>
    </source>
</evidence>
<organism evidence="2 3">
    <name type="scientific">Exophiala viscosa</name>
    <dbReference type="NCBI Taxonomy" id="2486360"/>
    <lineage>
        <taxon>Eukaryota</taxon>
        <taxon>Fungi</taxon>
        <taxon>Dikarya</taxon>
        <taxon>Ascomycota</taxon>
        <taxon>Pezizomycotina</taxon>
        <taxon>Eurotiomycetes</taxon>
        <taxon>Chaetothyriomycetidae</taxon>
        <taxon>Chaetothyriales</taxon>
        <taxon>Herpotrichiellaceae</taxon>
        <taxon>Exophiala</taxon>
    </lineage>
</organism>
<keyword evidence="1" id="KW-0732">Signal</keyword>
<dbReference type="Proteomes" id="UP001203852">
    <property type="component" value="Unassembled WGS sequence"/>
</dbReference>
<evidence type="ECO:0008006" key="4">
    <source>
        <dbReference type="Google" id="ProtNLM"/>
    </source>
</evidence>
<feature type="chain" id="PRO_5042978739" description="Secreted protein" evidence="1">
    <location>
        <begin position="23"/>
        <end position="75"/>
    </location>
</feature>
<dbReference type="AlphaFoldDB" id="A0AAN6DQF8"/>
<keyword evidence="3" id="KW-1185">Reference proteome</keyword>
<evidence type="ECO:0000256" key="1">
    <source>
        <dbReference type="SAM" id="SignalP"/>
    </source>
</evidence>